<comment type="caution">
    <text evidence="1">The sequence shown here is derived from an EMBL/GenBank/DDBJ whole genome shotgun (WGS) entry which is preliminary data.</text>
</comment>
<reference evidence="1" key="1">
    <citation type="submission" date="2021-03" db="EMBL/GenBank/DDBJ databases">
        <title>Draft genome sequence of rust myrtle Austropuccinia psidii MF-1, a brazilian biotype.</title>
        <authorList>
            <person name="Quecine M.C."/>
            <person name="Pachon D.M.R."/>
            <person name="Bonatelli M.L."/>
            <person name="Correr F.H."/>
            <person name="Franceschini L.M."/>
            <person name="Leite T.F."/>
            <person name="Margarido G.R.A."/>
            <person name="Almeida C.A."/>
            <person name="Ferrarezi J.A."/>
            <person name="Labate C.A."/>
        </authorList>
    </citation>
    <scope>NUCLEOTIDE SEQUENCE</scope>
    <source>
        <strain evidence="1">MF-1</strain>
    </source>
</reference>
<name>A0A9Q3K147_9BASI</name>
<protein>
    <submittedName>
        <fullName evidence="1">Uncharacterized protein</fullName>
    </submittedName>
</protein>
<dbReference type="EMBL" id="AVOT02088061">
    <property type="protein sequence ID" value="MBW0571382.1"/>
    <property type="molecule type" value="Genomic_DNA"/>
</dbReference>
<accession>A0A9Q3K147</accession>
<gene>
    <name evidence="1" type="ORF">O181_111097</name>
</gene>
<sequence>MGRGKLTLYSLVLQPPPLFTYYYQAIRPVISPRSLVTKCTTFFSEWGIWELHPPWTFNEGLTTTLLGDWVAIQGNKGDLTELENSINSNTQPEPHCCSASRQHFPSQLHHSLTPSFNLAHIP</sequence>
<dbReference type="Proteomes" id="UP000765509">
    <property type="component" value="Unassembled WGS sequence"/>
</dbReference>
<keyword evidence="2" id="KW-1185">Reference proteome</keyword>
<evidence type="ECO:0000313" key="1">
    <source>
        <dbReference type="EMBL" id="MBW0571382.1"/>
    </source>
</evidence>
<organism evidence="1 2">
    <name type="scientific">Austropuccinia psidii MF-1</name>
    <dbReference type="NCBI Taxonomy" id="1389203"/>
    <lineage>
        <taxon>Eukaryota</taxon>
        <taxon>Fungi</taxon>
        <taxon>Dikarya</taxon>
        <taxon>Basidiomycota</taxon>
        <taxon>Pucciniomycotina</taxon>
        <taxon>Pucciniomycetes</taxon>
        <taxon>Pucciniales</taxon>
        <taxon>Sphaerophragmiaceae</taxon>
        <taxon>Austropuccinia</taxon>
    </lineage>
</organism>
<proteinExistence type="predicted"/>
<evidence type="ECO:0000313" key="2">
    <source>
        <dbReference type="Proteomes" id="UP000765509"/>
    </source>
</evidence>
<dbReference type="AlphaFoldDB" id="A0A9Q3K147"/>